<keyword evidence="2" id="KW-0808">Transferase</keyword>
<dbReference type="PANTHER" id="PTHR43968:SF6">
    <property type="entry name" value="GLUTATHIONE S-TRANSFERASE OMEGA"/>
    <property type="match status" value="1"/>
</dbReference>
<dbReference type="InterPro" id="IPR050983">
    <property type="entry name" value="GST_Omega/HSP26"/>
</dbReference>
<dbReference type="Pfam" id="PF13417">
    <property type="entry name" value="GST_N_3"/>
    <property type="match status" value="1"/>
</dbReference>
<organism evidence="2 3">
    <name type="scientific">Tritonibacter aquimaris</name>
    <dbReference type="NCBI Taxonomy" id="2663379"/>
    <lineage>
        <taxon>Bacteria</taxon>
        <taxon>Pseudomonadati</taxon>
        <taxon>Pseudomonadota</taxon>
        <taxon>Alphaproteobacteria</taxon>
        <taxon>Rhodobacterales</taxon>
        <taxon>Paracoccaceae</taxon>
        <taxon>Tritonibacter</taxon>
    </lineage>
</organism>
<evidence type="ECO:0000259" key="1">
    <source>
        <dbReference type="PROSITE" id="PS50404"/>
    </source>
</evidence>
<dbReference type="Proteomes" id="UP000436694">
    <property type="component" value="Unassembled WGS sequence"/>
</dbReference>
<protein>
    <submittedName>
        <fullName evidence="2">Glutathione S-transferase</fullName>
    </submittedName>
</protein>
<name>A0A844ALI5_9RHOB</name>
<dbReference type="PANTHER" id="PTHR43968">
    <property type="match status" value="1"/>
</dbReference>
<gene>
    <name evidence="2" type="ORF">GG681_07575</name>
</gene>
<dbReference type="PROSITE" id="PS50404">
    <property type="entry name" value="GST_NTER"/>
    <property type="match status" value="1"/>
</dbReference>
<dbReference type="InterPro" id="IPR036282">
    <property type="entry name" value="Glutathione-S-Trfase_C_sf"/>
</dbReference>
<accession>A0A844ALI5</accession>
<dbReference type="Gene3D" id="1.20.1050.10">
    <property type="match status" value="1"/>
</dbReference>
<keyword evidence="3" id="KW-1185">Reference proteome</keyword>
<dbReference type="GO" id="GO:0016740">
    <property type="term" value="F:transferase activity"/>
    <property type="evidence" value="ECO:0007669"/>
    <property type="project" value="UniProtKB-KW"/>
</dbReference>
<dbReference type="Pfam" id="PF13410">
    <property type="entry name" value="GST_C_2"/>
    <property type="match status" value="1"/>
</dbReference>
<proteinExistence type="predicted"/>
<dbReference type="RefSeq" id="WP_153546712.1">
    <property type="nucleotide sequence ID" value="NZ_WIXK01000003.1"/>
</dbReference>
<dbReference type="CDD" id="cd03196">
    <property type="entry name" value="GST_C_5"/>
    <property type="match status" value="1"/>
</dbReference>
<sequence>MPTAVLYSFRRCPYAMRARLGLKAAGQTVELREVVLRDKPAPFLAASPSGTVPCLVTSDLVAPGQVIDESFDIMEWALAQSDPEGWLKMPEAGYDWIKRCDGPFKHALDRTKYATRYPDEDPEAHRQEANAYLSALNAQIDDWIFDQPTLADFAILPFVRQFAFIDKARFDAEDWPALQGWLGRFLTSNRFADVMKKYPQWHEGDAPTLF</sequence>
<dbReference type="AlphaFoldDB" id="A0A844ALI5"/>
<evidence type="ECO:0000313" key="3">
    <source>
        <dbReference type="Proteomes" id="UP000436694"/>
    </source>
</evidence>
<dbReference type="Gene3D" id="3.40.30.10">
    <property type="entry name" value="Glutaredoxin"/>
    <property type="match status" value="1"/>
</dbReference>
<reference evidence="2 3" key="1">
    <citation type="submission" date="2019-10" db="EMBL/GenBank/DDBJ databases">
        <title>Epibacterium sp. nov., isolated from seawater.</title>
        <authorList>
            <person name="Zhang X."/>
            <person name="Li N."/>
        </authorList>
    </citation>
    <scope>NUCLEOTIDE SEQUENCE [LARGE SCALE GENOMIC DNA]</scope>
    <source>
        <strain evidence="2 3">SM1969</strain>
    </source>
</reference>
<dbReference type="SUPFAM" id="SSF52833">
    <property type="entry name" value="Thioredoxin-like"/>
    <property type="match status" value="1"/>
</dbReference>
<dbReference type="SUPFAM" id="SSF47616">
    <property type="entry name" value="GST C-terminal domain-like"/>
    <property type="match status" value="1"/>
</dbReference>
<dbReference type="InterPro" id="IPR004045">
    <property type="entry name" value="Glutathione_S-Trfase_N"/>
</dbReference>
<evidence type="ECO:0000313" key="2">
    <source>
        <dbReference type="EMBL" id="MQY42499.1"/>
    </source>
</evidence>
<dbReference type="PROSITE" id="PS51354">
    <property type="entry name" value="GLUTAREDOXIN_2"/>
    <property type="match status" value="1"/>
</dbReference>
<comment type="caution">
    <text evidence="2">The sequence shown here is derived from an EMBL/GenBank/DDBJ whole genome shotgun (WGS) entry which is preliminary data.</text>
</comment>
<dbReference type="InterPro" id="IPR036249">
    <property type="entry name" value="Thioredoxin-like_sf"/>
</dbReference>
<dbReference type="EMBL" id="WIXK01000003">
    <property type="protein sequence ID" value="MQY42499.1"/>
    <property type="molecule type" value="Genomic_DNA"/>
</dbReference>
<dbReference type="GO" id="GO:0005737">
    <property type="term" value="C:cytoplasm"/>
    <property type="evidence" value="ECO:0007669"/>
    <property type="project" value="TreeGrafter"/>
</dbReference>
<feature type="domain" description="GST N-terminal" evidence="1">
    <location>
        <begin position="2"/>
        <end position="85"/>
    </location>
</feature>